<dbReference type="OrthoDB" id="1004094at2"/>
<keyword evidence="2" id="KW-1185">Reference proteome</keyword>
<accession>B0MYS8</accession>
<dbReference type="AlphaFoldDB" id="B0MYS8"/>
<reference evidence="1" key="1">
    <citation type="submission" date="2007-10" db="EMBL/GenBank/DDBJ databases">
        <authorList>
            <person name="Fulton L."/>
            <person name="Clifton S."/>
            <person name="Fulton B."/>
            <person name="Xu J."/>
            <person name="Minx P."/>
            <person name="Pepin K.H."/>
            <person name="Johnson M."/>
            <person name="Thiruvilangam P."/>
            <person name="Bhonagiri V."/>
            <person name="Nash W.E."/>
            <person name="Mardis E.R."/>
            <person name="Wilson R.K."/>
        </authorList>
    </citation>
    <scope>NUCLEOTIDE SEQUENCE [LARGE SCALE GENOMIC DNA]</scope>
    <source>
        <strain evidence="1">DSM 17216</strain>
    </source>
</reference>
<organism evidence="1 2">
    <name type="scientific">Alistipes putredinis DSM 17216</name>
    <dbReference type="NCBI Taxonomy" id="445970"/>
    <lineage>
        <taxon>Bacteria</taxon>
        <taxon>Pseudomonadati</taxon>
        <taxon>Bacteroidota</taxon>
        <taxon>Bacteroidia</taxon>
        <taxon>Bacteroidales</taxon>
        <taxon>Rikenellaceae</taxon>
        <taxon>Alistipes</taxon>
    </lineage>
</organism>
<name>B0MYS8_9BACT</name>
<dbReference type="HOGENOM" id="CLU_1902250_0_0_10"/>
<gene>
    <name evidence="1" type="ORF">ALIPUT_02296</name>
</gene>
<dbReference type="Proteomes" id="UP000005819">
    <property type="component" value="Unassembled WGS sequence"/>
</dbReference>
<dbReference type="RefSeq" id="WP_004328343.1">
    <property type="nucleotide sequence ID" value="NZ_DS499577.1"/>
</dbReference>
<evidence type="ECO:0000313" key="1">
    <source>
        <dbReference type="EMBL" id="EDS02764.1"/>
    </source>
</evidence>
<proteinExistence type="predicted"/>
<dbReference type="GeneID" id="73802747"/>
<protein>
    <submittedName>
        <fullName evidence="1">Uncharacterized protein</fullName>
    </submittedName>
</protein>
<evidence type="ECO:0000313" key="2">
    <source>
        <dbReference type="Proteomes" id="UP000005819"/>
    </source>
</evidence>
<reference evidence="1" key="2">
    <citation type="submission" date="2013-09" db="EMBL/GenBank/DDBJ databases">
        <title>Draft genome sequence of Alistipes putredinis (DSM 17216).</title>
        <authorList>
            <person name="Sudarsanam P."/>
            <person name="Ley R."/>
            <person name="Guruge J."/>
            <person name="Turnbaugh P.J."/>
            <person name="Mahowald M."/>
            <person name="Liep D."/>
            <person name="Gordon J."/>
        </authorList>
    </citation>
    <scope>NUCLEOTIDE SEQUENCE</scope>
    <source>
        <strain evidence="1">DSM 17216</strain>
    </source>
</reference>
<dbReference type="EMBL" id="ABFK02000020">
    <property type="protein sequence ID" value="EDS02764.1"/>
    <property type="molecule type" value="Genomic_DNA"/>
</dbReference>
<sequence>MEDYILREIDKIGKLIEALLQKAGILRRSGAGEAVCETARTELAEALDLDIDTLLAREDFIGVLTREYGFSDENLEKFAELLFDFAAASPDRDATVRLACGITAIYRYLDEKKAPVSLNRYYILKELENMTAR</sequence>
<comment type="caution">
    <text evidence="1">The sequence shown here is derived from an EMBL/GenBank/DDBJ whole genome shotgun (WGS) entry which is preliminary data.</text>
</comment>